<dbReference type="InterPro" id="IPR029052">
    <property type="entry name" value="Metallo-depent_PP-like"/>
</dbReference>
<dbReference type="InterPro" id="IPR038607">
    <property type="entry name" value="PhoD-like_sf"/>
</dbReference>
<dbReference type="InterPro" id="IPR018946">
    <property type="entry name" value="PhoD-like_MPP"/>
</dbReference>
<dbReference type="Pfam" id="PF09423">
    <property type="entry name" value="PhoD"/>
    <property type="match status" value="1"/>
</dbReference>
<dbReference type="CDD" id="cd07389">
    <property type="entry name" value="MPP_PhoD"/>
    <property type="match status" value="1"/>
</dbReference>
<reference evidence="2 3" key="1">
    <citation type="submission" date="2018-11" db="EMBL/GenBank/DDBJ databases">
        <title>Vibrio LJC006 sp. nov., isolated from seawater during the bloom of the enteromorpha.</title>
        <authorList>
            <person name="Liang J."/>
        </authorList>
    </citation>
    <scope>NUCLEOTIDE SEQUENCE [LARGE SCALE GENOMIC DNA]</scope>
    <source>
        <strain evidence="2 3">LJC006</strain>
    </source>
</reference>
<organism evidence="2 3">
    <name type="scientific">Vibrio viridaestus</name>
    <dbReference type="NCBI Taxonomy" id="2487322"/>
    <lineage>
        <taxon>Bacteria</taxon>
        <taxon>Pseudomonadati</taxon>
        <taxon>Pseudomonadota</taxon>
        <taxon>Gammaproteobacteria</taxon>
        <taxon>Vibrionales</taxon>
        <taxon>Vibrionaceae</taxon>
        <taxon>Vibrio</taxon>
    </lineage>
</organism>
<proteinExistence type="predicted"/>
<dbReference type="Gene3D" id="3.60.21.70">
    <property type="entry name" value="PhoD-like phosphatase"/>
    <property type="match status" value="1"/>
</dbReference>
<dbReference type="PANTHER" id="PTHR37031">
    <property type="entry name" value="METALLOPHOSPHATASE BINDING DOMAIN PROTEIN"/>
    <property type="match status" value="1"/>
</dbReference>
<evidence type="ECO:0000313" key="3">
    <source>
        <dbReference type="Proteomes" id="UP000281112"/>
    </source>
</evidence>
<evidence type="ECO:0000259" key="1">
    <source>
        <dbReference type="Pfam" id="PF09423"/>
    </source>
</evidence>
<dbReference type="PANTHER" id="PTHR37031:SF2">
    <property type="entry name" value="PHOD-LIKE PHOSPHATASE METALLOPHOSPHATASE DOMAIN-CONTAINING PROTEIN"/>
    <property type="match status" value="1"/>
</dbReference>
<name>A0A3N9TL60_9VIBR</name>
<evidence type="ECO:0000313" key="2">
    <source>
        <dbReference type="EMBL" id="RQW65010.1"/>
    </source>
</evidence>
<feature type="domain" description="PhoD-like phosphatase metallophosphatase" evidence="1">
    <location>
        <begin position="307"/>
        <end position="573"/>
    </location>
</feature>
<dbReference type="SUPFAM" id="SSF56300">
    <property type="entry name" value="Metallo-dependent phosphatases"/>
    <property type="match status" value="1"/>
</dbReference>
<dbReference type="Proteomes" id="UP000281112">
    <property type="component" value="Unassembled WGS sequence"/>
</dbReference>
<dbReference type="EMBL" id="RJVQ01000001">
    <property type="protein sequence ID" value="RQW65010.1"/>
    <property type="molecule type" value="Genomic_DNA"/>
</dbReference>
<comment type="caution">
    <text evidence="2">The sequence shown here is derived from an EMBL/GenBank/DDBJ whole genome shotgun (WGS) entry which is preliminary data.</text>
</comment>
<sequence>MKQQTELPLIYAGPIVRRCDKDGVTLWFATREPLIGHIFLYDNHSIPLGCLDFTQAEQIRVGKNVWITLANVRFNIPEDGIVHYSFSTQSGSMTELLPHLCYESDLISVEGRLCLTLKLTGKAEHVLHGSCRCPHTDNLDALPAVDRRLAGQEIEDRADILMLSGDQIYADEVAGPSLHAIHLLIDRLGLPNETFAHLSVADSDALYRSDLTYYHRSALLPTTQQSSRWGMNKNRSQPIFTSTDSDNHLMTFGEFFVMYLLVWSSSLWDYLSEEWEVPPSVVAQDAEHLTRWNTEVANMRGFISGLKNVQRLLAHLPTYMIFDDHDITDDWNLTIGWEKAAYEHPDARQIIGNGLFAYWLCQGWGNDPKRFNREFKQPLREFLNHPTFVSHNDVVQQMHRCEDWHYTIDSMPKMVVLDTRTRRWRSESKMNKPSGLMDWEALIEFHQQLVDQDKVVIVSPAPMFGVKFIEMLQRAVTQLGHPLAVDAENWMAHPGAANTLISIFTHTKTPKNFVILSGDVHYSFTYDIQLRFRKAKPNIYQITCSGIKNTFPSTLLKVCDYADRWLYSPRSPLNWLTKRKRLKIFKRYPTTSAASHLVNHSALGEVRLDSEGKPKLVKILLSDGTDIEFPQSKSI</sequence>
<protein>
    <submittedName>
        <fullName evidence="2">Alkaline phosphatase family protein</fullName>
    </submittedName>
</protein>
<accession>A0A3N9TL60</accession>
<dbReference type="RefSeq" id="WP_124935663.1">
    <property type="nucleotide sequence ID" value="NZ_RJVQ01000001.1"/>
</dbReference>
<gene>
    <name evidence="2" type="ORF">EES38_02975</name>
</gene>
<dbReference type="OrthoDB" id="9795624at2"/>
<dbReference type="AlphaFoldDB" id="A0A3N9TL60"/>
<keyword evidence="3" id="KW-1185">Reference proteome</keyword>